<evidence type="ECO:0000313" key="2">
    <source>
        <dbReference type="Proteomes" id="UP001196097"/>
    </source>
</evidence>
<dbReference type="EMBL" id="CP130946">
    <property type="protein sequence ID" value="XRP73341.1"/>
    <property type="molecule type" value="Genomic_DNA"/>
</dbReference>
<keyword evidence="2" id="KW-1185">Reference proteome</keyword>
<sequence length="230" mass="25412">MREMNMDFSLIASIAAKSGGILYIMPLLLIIVLWVSIERFLFLNRMSRLGEKTASALEQLPDIKEHNLRPLAETAEFPFRALLLVPIRFPNIKDSAQLSEILQEAVMRQVPLLDKRLWLLDTTVTLAPLLGLLGTIIGMFHAFQILNNVANNPTAITGSVAEALMATAAGLVIAIIGLVSFNGLQNQMRFVVHQMETLRSMLINRLSGLDHSHALSSTEAQPVIYVAKEA</sequence>
<evidence type="ECO:0000313" key="1">
    <source>
        <dbReference type="EMBL" id="XRP73341.1"/>
    </source>
</evidence>
<gene>
    <name evidence="1" type="ORF">HF292_001475</name>
</gene>
<reference evidence="1 2" key="1">
    <citation type="journal article" date="2021" name="ISME J.">
        <title>Genomic evolution of the class Acidithiobacillia: deep-branching Proteobacteria living in extreme acidic conditions.</title>
        <authorList>
            <person name="Moya-Beltran A."/>
            <person name="Beard S."/>
            <person name="Rojas-Villalobos C."/>
            <person name="Issotta F."/>
            <person name="Gallardo Y."/>
            <person name="Ulloa R."/>
            <person name="Giaveno A."/>
            <person name="Degli Esposti M."/>
            <person name="Johnson D.B."/>
            <person name="Quatrini R."/>
        </authorList>
    </citation>
    <scope>NUCLEOTIDE SEQUENCE [LARGE SCALE GENOMIC DNA]</scope>
    <source>
        <strain evidence="1 2">CF3</strain>
    </source>
</reference>
<proteinExistence type="predicted"/>
<organism evidence="1 2">
    <name type="scientific">Acidithiobacillus ferruginosus</name>
    <dbReference type="NCBI Taxonomy" id="3063951"/>
    <lineage>
        <taxon>Bacteria</taxon>
        <taxon>Pseudomonadati</taxon>
        <taxon>Pseudomonadota</taxon>
        <taxon>Acidithiobacillia</taxon>
        <taxon>Acidithiobacillales</taxon>
        <taxon>Acidithiobacillaceae</taxon>
        <taxon>Acidithiobacillus</taxon>
    </lineage>
</organism>
<accession>A0ACD5IJY9</accession>
<protein>
    <submittedName>
        <fullName evidence="1">MotA/TolQ/ExbB proton channel family protein</fullName>
    </submittedName>
</protein>
<name>A0ACD5IJY9_9PROT</name>
<dbReference type="Proteomes" id="UP001196097">
    <property type="component" value="Chromosome"/>
</dbReference>